<dbReference type="Pfam" id="PF10373">
    <property type="entry name" value="EST1_DNA_bind"/>
    <property type="match status" value="1"/>
</dbReference>
<dbReference type="SUPFAM" id="SSF48452">
    <property type="entry name" value="TPR-like"/>
    <property type="match status" value="1"/>
</dbReference>
<comment type="caution">
    <text evidence="3">The sequence shown here is derived from an EMBL/GenBank/DDBJ whole genome shotgun (WGS) entry which is preliminary data.</text>
</comment>
<feature type="domain" description="DNA/RNA-binding" evidence="2">
    <location>
        <begin position="323"/>
        <end position="430"/>
    </location>
</feature>
<dbReference type="InterPro" id="IPR045153">
    <property type="entry name" value="Est1/Ebs1-like"/>
</dbReference>
<evidence type="ECO:0000313" key="3">
    <source>
        <dbReference type="EMBL" id="OAQ93905.1"/>
    </source>
</evidence>
<dbReference type="GeneID" id="28882148"/>
<dbReference type="InterPro" id="IPR011990">
    <property type="entry name" value="TPR-like_helical_dom_sf"/>
</dbReference>
<gene>
    <name evidence="3" type="ORF">VFPFJ_00013</name>
</gene>
<evidence type="ECO:0000313" key="4">
    <source>
        <dbReference type="Proteomes" id="UP000078340"/>
    </source>
</evidence>
<reference evidence="3 4" key="1">
    <citation type="submission" date="2016-02" db="EMBL/GenBank/DDBJ databases">
        <title>Biosynthesis of antibiotic leucinostatins and their inhibition on Phytophthora in bio-control Purpureocillium lilacinum.</title>
        <authorList>
            <person name="Wang G."/>
            <person name="Liu Z."/>
            <person name="Lin R."/>
            <person name="Li E."/>
            <person name="Mao Z."/>
            <person name="Ling J."/>
            <person name="Yin W."/>
            <person name="Xie B."/>
        </authorList>
    </citation>
    <scope>NUCLEOTIDE SEQUENCE [LARGE SCALE GENOMIC DNA]</scope>
    <source>
        <strain evidence="3">PLFJ-1</strain>
    </source>
</reference>
<dbReference type="GO" id="GO:0070034">
    <property type="term" value="F:telomerase RNA binding"/>
    <property type="evidence" value="ECO:0007669"/>
    <property type="project" value="TreeGrafter"/>
</dbReference>
<dbReference type="GO" id="GO:0005697">
    <property type="term" value="C:telomerase holoenzyme complex"/>
    <property type="evidence" value="ECO:0007669"/>
    <property type="project" value="TreeGrafter"/>
</dbReference>
<accession>A0A179HTU4</accession>
<dbReference type="AlphaFoldDB" id="A0A179HTU4"/>
<dbReference type="PANTHER" id="PTHR15696:SF0">
    <property type="entry name" value="TELOMERASE-BINDING PROTEIN EST1A"/>
    <property type="match status" value="1"/>
</dbReference>
<dbReference type="PANTHER" id="PTHR15696">
    <property type="entry name" value="SMG-7 SUPPRESSOR WITH MORPHOLOGICAL EFFECT ON GENITALIA PROTEIN 7"/>
    <property type="match status" value="1"/>
</dbReference>
<feature type="compositionally biased region" description="Low complexity" evidence="1">
    <location>
        <begin position="126"/>
        <end position="139"/>
    </location>
</feature>
<dbReference type="EMBL" id="LSBI01000001">
    <property type="protein sequence ID" value="OAQ93905.1"/>
    <property type="molecule type" value="Genomic_DNA"/>
</dbReference>
<proteinExistence type="predicted"/>
<evidence type="ECO:0000256" key="1">
    <source>
        <dbReference type="SAM" id="MobiDB-lite"/>
    </source>
</evidence>
<dbReference type="InterPro" id="IPR018834">
    <property type="entry name" value="DNA/RNA-bd_Est1-type"/>
</dbReference>
<dbReference type="GO" id="GO:0000184">
    <property type="term" value="P:nuclear-transcribed mRNA catabolic process, nonsense-mediated decay"/>
    <property type="evidence" value="ECO:0007669"/>
    <property type="project" value="TreeGrafter"/>
</dbReference>
<dbReference type="KEGG" id="plj:28882148"/>
<protein>
    <submittedName>
        <fullName evidence="3">TPR-like protein</fullName>
    </submittedName>
</protein>
<dbReference type="GO" id="GO:0042162">
    <property type="term" value="F:telomeric DNA binding"/>
    <property type="evidence" value="ECO:0007669"/>
    <property type="project" value="TreeGrafter"/>
</dbReference>
<dbReference type="OMA" id="CEVIFRR"/>
<organism evidence="3 4">
    <name type="scientific">Purpureocillium lilacinum</name>
    <name type="common">Paecilomyces lilacinus</name>
    <dbReference type="NCBI Taxonomy" id="33203"/>
    <lineage>
        <taxon>Eukaryota</taxon>
        <taxon>Fungi</taxon>
        <taxon>Dikarya</taxon>
        <taxon>Ascomycota</taxon>
        <taxon>Pezizomycotina</taxon>
        <taxon>Sordariomycetes</taxon>
        <taxon>Hypocreomycetidae</taxon>
        <taxon>Hypocreales</taxon>
        <taxon>Ophiocordycipitaceae</taxon>
        <taxon>Purpureocillium</taxon>
    </lineage>
</organism>
<dbReference type="Proteomes" id="UP000078340">
    <property type="component" value="Unassembled WGS sequence"/>
</dbReference>
<feature type="region of interest" description="Disordered" evidence="1">
    <location>
        <begin position="126"/>
        <end position="160"/>
    </location>
</feature>
<sequence>MERFIKAWRPNSHQTTPQPNAPWGGCLLCQAKTRQELYSFEFHIRRDHSALFDVTDIRKAFKRVLRQIARPQPSAQSPDVFATDAAVVHHDDWLDRHKDCEAQSKVDQHEKEVCLSSAPVAQLCSSSPEASADSRASSDLSDHSETASEPASVTKMIRQPETRPVNLEQLVAEVEASDAGLCVIEAKCIECDGMQEAEPPGQEQYQALVTLHKSLLDWHYDFFAASWHPSADEDLHRLAPRDRAVRMWKHGMHAFLERLCRRLPDTADHMRTFINHAYSIMTLLYREVPAFKDIWTECLGNLSEYRVLIEDNIEDKKVWTTSARSWYGMAADNAPTVGRHYHRLANLVPSNALQRLYLHSKSLCVPSPFLGARESIRTLFDPFSSRSSEGLDPVDAAFVRVHGIFFTGECKKQLQTSIDEFLELLDNRIEHQDSFLWLEKGYYLSISLCCLMLDFGADSNVLMQALTGHRANERVGDKSTQEDHWNPEEKFEQAAHVAVRACEVIFRRLGDINTLSFIHTMLAFMHRMSQLPAAMSHLENRFPWGLTCKMLNCLIGMTVTEPRISPEVLPGSDKPEKGLSPLPLPEDYALRGLLFTEHIFPSGWFDNSNLDEAERYMESGRRTLNREQRLKRILWLGRRIASNGKGLAWDAKRRQFEEVRPALSRTTAMHFGGVSGRGTRGSYARRVQGWFRGCLCYDEAAVR</sequence>
<name>A0A179HTU4_PURLI</name>
<evidence type="ECO:0000259" key="2">
    <source>
        <dbReference type="Pfam" id="PF10373"/>
    </source>
</evidence>
<dbReference type="Gene3D" id="1.25.40.10">
    <property type="entry name" value="Tetratricopeptide repeat domain"/>
    <property type="match status" value="1"/>
</dbReference>